<proteinExistence type="predicted"/>
<protein>
    <submittedName>
        <fullName evidence="2">Uncharacterized protein</fullName>
    </submittedName>
</protein>
<evidence type="ECO:0000313" key="2">
    <source>
        <dbReference type="EMBL" id="XDJ15591.1"/>
    </source>
</evidence>
<feature type="compositionally biased region" description="Polar residues" evidence="1">
    <location>
        <begin position="14"/>
        <end position="23"/>
    </location>
</feature>
<feature type="region of interest" description="Disordered" evidence="1">
    <location>
        <begin position="50"/>
        <end position="86"/>
    </location>
</feature>
<reference evidence="2" key="1">
    <citation type="submission" date="2024-07" db="EMBL/GenBank/DDBJ databases">
        <authorList>
            <person name="Neoralova M."/>
        </authorList>
    </citation>
    <scope>NUCLEOTIDE SEQUENCE</scope>
</reference>
<organism evidence="2">
    <name type="scientific">Xanthomonas phage fSU1</name>
    <dbReference type="NCBI Taxonomy" id="3238781"/>
    <lineage>
        <taxon>Viruses</taxon>
    </lineage>
</organism>
<name>A0AB39CEJ4_9VIRU</name>
<evidence type="ECO:0000256" key="1">
    <source>
        <dbReference type="SAM" id="MobiDB-lite"/>
    </source>
</evidence>
<sequence length="99" mass="10747">MTGKPNLQPAAQAAATTSGSPSTRALAESPRAQQPTLPLAIASPLDCARTARHRVQQPARSTDSQPGKVPATGRTPTQSIFVLRSHEYRQLPMRRTREY</sequence>
<dbReference type="EMBL" id="PQ067315">
    <property type="protein sequence ID" value="XDJ15591.1"/>
    <property type="molecule type" value="Genomic_DNA"/>
</dbReference>
<feature type="region of interest" description="Disordered" evidence="1">
    <location>
        <begin position="1"/>
        <end position="38"/>
    </location>
</feature>
<accession>A0AB39CEJ4</accession>